<dbReference type="HOGENOM" id="CLU_2839341_0_0_2"/>
<dbReference type="Proteomes" id="UP000030710">
    <property type="component" value="Unassembled WGS sequence"/>
</dbReference>
<reference evidence="1 2" key="1">
    <citation type="journal article" date="2013" name="PLoS ONE">
        <title>Assembly-driven community genomics of a hypersaline microbial ecosystem.</title>
        <authorList>
            <person name="Podell S."/>
            <person name="Ugalde J.A."/>
            <person name="Narasingarao P."/>
            <person name="Banfield J.F."/>
            <person name="Heidelberg K.B."/>
            <person name="Allen E.E."/>
        </authorList>
    </citation>
    <scope>NUCLEOTIDE SEQUENCE [LARGE SCALE GENOMIC DNA]</scope>
    <source>
        <strain evidence="2">J07HQW2</strain>
    </source>
</reference>
<proteinExistence type="predicted"/>
<dbReference type="AlphaFoldDB" id="U1PU74"/>
<gene>
    <name evidence="1" type="ORF">J07HQW2_02371</name>
</gene>
<evidence type="ECO:0000313" key="1">
    <source>
        <dbReference type="EMBL" id="ERG95911.1"/>
    </source>
</evidence>
<name>U1PU74_9EURY</name>
<protein>
    <submittedName>
        <fullName evidence="1">Uncharacterized protein</fullName>
    </submittedName>
</protein>
<dbReference type="EMBL" id="KE356561">
    <property type="protein sequence ID" value="ERG95911.1"/>
    <property type="molecule type" value="Genomic_DNA"/>
</dbReference>
<evidence type="ECO:0000313" key="2">
    <source>
        <dbReference type="Proteomes" id="UP000030710"/>
    </source>
</evidence>
<sequence length="65" mass="7282">MVPERLDYYESSRVNKLVSDEYNDNIGTASIRGHLVQATQMNSLQLKSPDGNDGYKQSHLELAAI</sequence>
<accession>U1PU74</accession>
<organism evidence="1 2">
    <name type="scientific">Haloquadratum walsbyi J07HQW2</name>
    <dbReference type="NCBI Taxonomy" id="1238425"/>
    <lineage>
        <taxon>Archaea</taxon>
        <taxon>Methanobacteriati</taxon>
        <taxon>Methanobacteriota</taxon>
        <taxon>Stenosarchaea group</taxon>
        <taxon>Halobacteria</taxon>
        <taxon>Halobacteriales</taxon>
        <taxon>Haloferacaceae</taxon>
        <taxon>Haloquadratum</taxon>
    </lineage>
</organism>